<accession>C2KUX9</accession>
<protein>
    <recommendedName>
        <fullName evidence="2">UPF0033 domain-containing protein</fullName>
    </recommendedName>
</protein>
<dbReference type="InterPro" id="IPR001455">
    <property type="entry name" value="TusA-like"/>
</dbReference>
<dbReference type="EMBL" id="ACKX01000031">
    <property type="protein sequence ID" value="EEJ52426.1"/>
    <property type="molecule type" value="Genomic_DNA"/>
</dbReference>
<dbReference type="AlphaFoldDB" id="C2KUX9"/>
<dbReference type="SUPFAM" id="SSF64307">
    <property type="entry name" value="SirA-like"/>
    <property type="match status" value="1"/>
</dbReference>
<reference evidence="3 4" key="1">
    <citation type="submission" date="2009-04" db="EMBL/GenBank/DDBJ databases">
        <authorList>
            <person name="Qin X."/>
            <person name="Bachman B."/>
            <person name="Battles P."/>
            <person name="Bell A."/>
            <person name="Bess C."/>
            <person name="Bickham C."/>
            <person name="Chaboub L."/>
            <person name="Chen D."/>
            <person name="Coyle M."/>
            <person name="Deiros D.R."/>
            <person name="Dinh H."/>
            <person name="Forbes L."/>
            <person name="Fowler G."/>
            <person name="Francisco L."/>
            <person name="Fu Q."/>
            <person name="Gubbala S."/>
            <person name="Hale W."/>
            <person name="Han Y."/>
            <person name="Hemphill L."/>
            <person name="Highlander S.K."/>
            <person name="Hirani K."/>
            <person name="Hogues M."/>
            <person name="Jackson L."/>
            <person name="Jakkamsetti A."/>
            <person name="Javaid M."/>
            <person name="Jiang H."/>
            <person name="Korchina V."/>
            <person name="Kovar C."/>
            <person name="Lara F."/>
            <person name="Lee S."/>
            <person name="Mata R."/>
            <person name="Mathew T."/>
            <person name="Moen C."/>
            <person name="Morales K."/>
            <person name="Munidasa M."/>
            <person name="Nazareth L."/>
            <person name="Ngo R."/>
            <person name="Nguyen L."/>
            <person name="Okwuonu G."/>
            <person name="Ongeri F."/>
            <person name="Patil S."/>
            <person name="Petrosino J."/>
            <person name="Pham C."/>
            <person name="Pham P."/>
            <person name="Pu L.-L."/>
            <person name="Puazo M."/>
            <person name="Raj R."/>
            <person name="Reid J."/>
            <person name="Rouhana J."/>
            <person name="Saada N."/>
            <person name="Shang Y."/>
            <person name="Simmons D."/>
            <person name="Thornton R."/>
            <person name="Warren J."/>
            <person name="Weissenberger G."/>
            <person name="Zhang J."/>
            <person name="Zhang L."/>
            <person name="Zhou C."/>
            <person name="Zhu D."/>
            <person name="Muzny D."/>
            <person name="Worley K."/>
            <person name="Gibbs R."/>
        </authorList>
    </citation>
    <scope>NUCLEOTIDE SEQUENCE [LARGE SCALE GENOMIC DNA]</scope>
    <source>
        <strain evidence="3 4">F0268</strain>
    </source>
</reference>
<gene>
    <name evidence="3" type="ORF">HMPREF6123_0298</name>
</gene>
<proteinExistence type="inferred from homology"/>
<feature type="domain" description="UPF0033" evidence="2">
    <location>
        <begin position="27"/>
        <end position="92"/>
    </location>
</feature>
<dbReference type="PANTHER" id="PTHR33279:SF6">
    <property type="entry name" value="SULFUR CARRIER PROTEIN YEDF-RELATED"/>
    <property type="match status" value="1"/>
</dbReference>
<name>C2KUX9_9FIRM</name>
<evidence type="ECO:0000259" key="2">
    <source>
        <dbReference type="Pfam" id="PF01206"/>
    </source>
</evidence>
<dbReference type="HOGENOM" id="CLU_165255_0_2_9"/>
<dbReference type="Gene3D" id="3.30.110.40">
    <property type="entry name" value="TusA-like domain"/>
    <property type="match status" value="1"/>
</dbReference>
<evidence type="ECO:0000256" key="1">
    <source>
        <dbReference type="ARBA" id="ARBA00008984"/>
    </source>
</evidence>
<evidence type="ECO:0000313" key="3">
    <source>
        <dbReference type="EMBL" id="EEJ52426.1"/>
    </source>
</evidence>
<comment type="similarity">
    <text evidence="1">Belongs to the sulfur carrier protein TusA family.</text>
</comment>
<dbReference type="Proteomes" id="UP000004121">
    <property type="component" value="Unassembled WGS sequence"/>
</dbReference>
<dbReference type="STRING" id="585501.HMPREF6123_0298"/>
<dbReference type="eggNOG" id="COG0425">
    <property type="taxonomic scope" value="Bacteria"/>
</dbReference>
<dbReference type="Pfam" id="PF01206">
    <property type="entry name" value="TusA"/>
    <property type="match status" value="1"/>
</dbReference>
<organism evidence="3 4">
    <name type="scientific">Oribacterium sinus F0268</name>
    <dbReference type="NCBI Taxonomy" id="585501"/>
    <lineage>
        <taxon>Bacteria</taxon>
        <taxon>Bacillati</taxon>
        <taxon>Bacillota</taxon>
        <taxon>Clostridia</taxon>
        <taxon>Lachnospirales</taxon>
        <taxon>Lachnospiraceae</taxon>
        <taxon>Oribacterium</taxon>
    </lineage>
</organism>
<sequence>MTELSELFAGSGKIYYYIRLYKEVVMVDARGYSCPVPVVMAKESIEKNPGADCEILVDSMVCVENITRFGEGKGYKVSYEKQGEDFKILLKK</sequence>
<evidence type="ECO:0000313" key="4">
    <source>
        <dbReference type="Proteomes" id="UP000004121"/>
    </source>
</evidence>
<dbReference type="CDD" id="cd03421">
    <property type="entry name" value="SirA_like_N"/>
    <property type="match status" value="1"/>
</dbReference>
<comment type="caution">
    <text evidence="3">The sequence shown here is derived from an EMBL/GenBank/DDBJ whole genome shotgun (WGS) entry which is preliminary data.</text>
</comment>
<dbReference type="PANTHER" id="PTHR33279">
    <property type="entry name" value="SULFUR CARRIER PROTEIN YEDF-RELATED"/>
    <property type="match status" value="1"/>
</dbReference>
<dbReference type="InParanoid" id="C2KUX9"/>
<dbReference type="InterPro" id="IPR036868">
    <property type="entry name" value="TusA-like_sf"/>
</dbReference>
<keyword evidence="4" id="KW-1185">Reference proteome</keyword>